<comment type="caution">
    <text evidence="3">The sequence shown here is derived from an EMBL/GenBank/DDBJ whole genome shotgun (WGS) entry which is preliminary data.</text>
</comment>
<name>A0ABQ7GM48_DUNSA</name>
<keyword evidence="4" id="KW-1185">Reference proteome</keyword>
<protein>
    <recommendedName>
        <fullName evidence="2">Fe/B12 periplasmic-binding domain-containing protein</fullName>
    </recommendedName>
</protein>
<dbReference type="InterPro" id="IPR002491">
    <property type="entry name" value="ABC_transptr_periplasmic_BD"/>
</dbReference>
<proteinExistence type="predicted"/>
<dbReference type="Proteomes" id="UP000815325">
    <property type="component" value="Unassembled WGS sequence"/>
</dbReference>
<dbReference type="EMBL" id="MU069693">
    <property type="protein sequence ID" value="KAF5835689.1"/>
    <property type="molecule type" value="Genomic_DNA"/>
</dbReference>
<accession>A0ABQ7GM48</accession>
<organism evidence="3 4">
    <name type="scientific">Dunaliella salina</name>
    <name type="common">Green alga</name>
    <name type="synonym">Protococcus salinus</name>
    <dbReference type="NCBI Taxonomy" id="3046"/>
    <lineage>
        <taxon>Eukaryota</taxon>
        <taxon>Viridiplantae</taxon>
        <taxon>Chlorophyta</taxon>
        <taxon>core chlorophytes</taxon>
        <taxon>Chlorophyceae</taxon>
        <taxon>CS clade</taxon>
        <taxon>Chlamydomonadales</taxon>
        <taxon>Dunaliellaceae</taxon>
        <taxon>Dunaliella</taxon>
    </lineage>
</organism>
<gene>
    <name evidence="3" type="ORF">DUNSADRAFT_7017</name>
</gene>
<sequence length="468" mass="49674">MTAGGEMQQAQLQQLQHRVVSLLPSATEIVVQVGGSHLLCGRSHECDYPPEITHLPMLTSATNGHFTNSRDVHDSTTSSMVAGRGLYGIDGDQLVKIKPTVVVTQSLCSVCSIDLVTVERILRKAKFEPPPKIVILNPFSIEDVLHDMLSVGSAIGLEAQSKAAVEKLQARIQAASSLASKLAPAKHGKCAFLEWIDPLFCGGHWTPQLIAMAGGSHPLNPPSAPGQAAQPSGVISPEAVSAMDPDIVIISPCGLDLATAEEESTAALADQAWWRDLRAVREGRVVLVDGNAHFNRPGPRLVDALEFLVGLFNDMPECIPEGFPWKRLRMPEVRQQDMARAANANGASGAATSLTSASKSGVTASDDKSPEKSAAVDGNRNEAPAVVCGNGRGAAAALAPHLGPSCAPNLAHDVEEAHAAACGVGNRHYVDPVSGYMAPTWRMMWREPMQLRVMWAIGTLATLCLVTR</sequence>
<dbReference type="InterPro" id="IPR051030">
    <property type="entry name" value="Vitamin_B12-ABC_binding"/>
</dbReference>
<dbReference type="PROSITE" id="PS50983">
    <property type="entry name" value="FE_B12_PBP"/>
    <property type="match status" value="1"/>
</dbReference>
<dbReference type="Gene3D" id="3.40.50.1980">
    <property type="entry name" value="Nitrogenase molybdenum iron protein domain"/>
    <property type="match status" value="2"/>
</dbReference>
<feature type="compositionally biased region" description="Low complexity" evidence="1">
    <location>
        <begin position="339"/>
        <end position="358"/>
    </location>
</feature>
<dbReference type="Pfam" id="PF01497">
    <property type="entry name" value="Peripla_BP_2"/>
    <property type="match status" value="1"/>
</dbReference>
<feature type="domain" description="Fe/B12 periplasmic-binding" evidence="2">
    <location>
        <begin position="18"/>
        <end position="316"/>
    </location>
</feature>
<reference evidence="3" key="1">
    <citation type="submission" date="2017-08" db="EMBL/GenBank/DDBJ databases">
        <authorList>
            <person name="Polle J.E."/>
            <person name="Barry K."/>
            <person name="Cushman J."/>
            <person name="Schmutz J."/>
            <person name="Tran D."/>
            <person name="Hathwaick L.T."/>
            <person name="Yim W.C."/>
            <person name="Jenkins J."/>
            <person name="Mckie-Krisberg Z.M."/>
            <person name="Prochnik S."/>
            <person name="Lindquist E."/>
            <person name="Dockter R.B."/>
            <person name="Adam C."/>
            <person name="Molina H."/>
            <person name="Bunkerborg J."/>
            <person name="Jin E."/>
            <person name="Buchheim M."/>
            <person name="Magnuson J."/>
        </authorList>
    </citation>
    <scope>NUCLEOTIDE SEQUENCE</scope>
    <source>
        <strain evidence="3">CCAP 19/18</strain>
    </source>
</reference>
<dbReference type="PANTHER" id="PTHR42860:SF1">
    <property type="entry name" value="VITAMIN B12-BINDING PROTEIN"/>
    <property type="match status" value="1"/>
</dbReference>
<evidence type="ECO:0000313" key="4">
    <source>
        <dbReference type="Proteomes" id="UP000815325"/>
    </source>
</evidence>
<dbReference type="PANTHER" id="PTHR42860">
    <property type="entry name" value="VITAMIN B12-BINDING PROTEIN"/>
    <property type="match status" value="1"/>
</dbReference>
<feature type="region of interest" description="Disordered" evidence="1">
    <location>
        <begin position="339"/>
        <end position="378"/>
    </location>
</feature>
<evidence type="ECO:0000259" key="2">
    <source>
        <dbReference type="PROSITE" id="PS50983"/>
    </source>
</evidence>
<evidence type="ECO:0000313" key="3">
    <source>
        <dbReference type="EMBL" id="KAF5835689.1"/>
    </source>
</evidence>
<evidence type="ECO:0000256" key="1">
    <source>
        <dbReference type="SAM" id="MobiDB-lite"/>
    </source>
</evidence>
<dbReference type="SUPFAM" id="SSF53807">
    <property type="entry name" value="Helical backbone' metal receptor"/>
    <property type="match status" value="1"/>
</dbReference>